<organism evidence="1 2">
    <name type="scientific">Falsiroseomonas oleicola</name>
    <dbReference type="NCBI Taxonomy" id="2801474"/>
    <lineage>
        <taxon>Bacteria</taxon>
        <taxon>Pseudomonadati</taxon>
        <taxon>Pseudomonadota</taxon>
        <taxon>Alphaproteobacteria</taxon>
        <taxon>Acetobacterales</taxon>
        <taxon>Roseomonadaceae</taxon>
        <taxon>Falsiroseomonas</taxon>
    </lineage>
</organism>
<dbReference type="EMBL" id="JAERQM010000003">
    <property type="protein sequence ID" value="MBU8544782.1"/>
    <property type="molecule type" value="Genomic_DNA"/>
</dbReference>
<evidence type="ECO:0000313" key="1">
    <source>
        <dbReference type="EMBL" id="MBU8544782.1"/>
    </source>
</evidence>
<keyword evidence="2" id="KW-1185">Reference proteome</keyword>
<comment type="caution">
    <text evidence="1">The sequence shown here is derived from an EMBL/GenBank/DDBJ whole genome shotgun (WGS) entry which is preliminary data.</text>
</comment>
<proteinExistence type="predicted"/>
<name>A0ABS6HAD1_9PROT</name>
<sequence length="115" mass="11902">MSAPTADATNWATDAVTPTGVATIWATQRPGWVPSRPDWTFEPATADDRVPYLGVLPRPPADSTSYAFQVVMVEGRFLALEGAVSTIGSFDTLAAALTAGADFAEGVEAETAAAA</sequence>
<protein>
    <submittedName>
        <fullName evidence="1">Uncharacterized protein</fullName>
    </submittedName>
</protein>
<dbReference type="RefSeq" id="WP_216876266.1">
    <property type="nucleotide sequence ID" value="NZ_JAERQM010000003.1"/>
</dbReference>
<gene>
    <name evidence="1" type="ORF">JJQ90_13760</name>
</gene>
<evidence type="ECO:0000313" key="2">
    <source>
        <dbReference type="Proteomes" id="UP000689967"/>
    </source>
</evidence>
<accession>A0ABS6HAD1</accession>
<reference evidence="1 2" key="1">
    <citation type="submission" date="2021-01" db="EMBL/GenBank/DDBJ databases">
        <title>Roseomonas sp. nov, a bacterium isolated from an oil production mixture in Yumen Oilfield.</title>
        <authorList>
            <person name="Wu D."/>
        </authorList>
    </citation>
    <scope>NUCLEOTIDE SEQUENCE [LARGE SCALE GENOMIC DNA]</scope>
    <source>
        <strain evidence="1 2">ROY-5-3</strain>
    </source>
</reference>
<dbReference type="Proteomes" id="UP000689967">
    <property type="component" value="Unassembled WGS sequence"/>
</dbReference>